<name>A0A376B5X1_9ASCO</name>
<evidence type="ECO:0000256" key="2">
    <source>
        <dbReference type="ARBA" id="ARBA00022574"/>
    </source>
</evidence>
<comment type="similarity">
    <text evidence="1">Belongs to the WD repeat mio family.</text>
</comment>
<accession>A0A376B5X1</accession>
<dbReference type="Gene3D" id="2.130.10.10">
    <property type="entry name" value="YVTN repeat-like/Quinoprotein amine dehydrogenase"/>
    <property type="match status" value="1"/>
</dbReference>
<dbReference type="AlphaFoldDB" id="A0A376B5X1"/>
<dbReference type="PANTHER" id="PTHR16453">
    <property type="entry name" value="WD40 DOMAIN-CONTAINING PROTEIN MIO FAMILY MEMBER"/>
    <property type="match status" value="1"/>
</dbReference>
<evidence type="ECO:0000313" key="8">
    <source>
        <dbReference type="Proteomes" id="UP000262825"/>
    </source>
</evidence>
<dbReference type="PANTHER" id="PTHR16453:SF9">
    <property type="entry name" value="GATOR COMPLEX PROTEIN MIOS"/>
    <property type="match status" value="1"/>
</dbReference>
<dbReference type="InterPro" id="IPR015943">
    <property type="entry name" value="WD40/YVTN_repeat-like_dom_sf"/>
</dbReference>
<dbReference type="OrthoDB" id="341486at2759"/>
<reference evidence="8" key="1">
    <citation type="submission" date="2018-06" db="EMBL/GenBank/DDBJ databases">
        <authorList>
            <person name="Guldener U."/>
        </authorList>
    </citation>
    <scope>NUCLEOTIDE SEQUENCE [LARGE SCALE GENOMIC DNA]</scope>
    <source>
        <strain evidence="8">UTAD17</strain>
    </source>
</reference>
<evidence type="ECO:0000259" key="6">
    <source>
        <dbReference type="Pfam" id="PF21719"/>
    </source>
</evidence>
<dbReference type="InterPro" id="IPR001680">
    <property type="entry name" value="WD40_rpt"/>
</dbReference>
<dbReference type="EMBL" id="UFAJ01000239">
    <property type="protein sequence ID" value="SSD59959.1"/>
    <property type="molecule type" value="Genomic_DNA"/>
</dbReference>
<organism evidence="7 8">
    <name type="scientific">Saccharomycodes ludwigii</name>
    <dbReference type="NCBI Taxonomy" id="36035"/>
    <lineage>
        <taxon>Eukaryota</taxon>
        <taxon>Fungi</taxon>
        <taxon>Dikarya</taxon>
        <taxon>Ascomycota</taxon>
        <taxon>Saccharomycotina</taxon>
        <taxon>Saccharomycetes</taxon>
        <taxon>Saccharomycodales</taxon>
        <taxon>Saccharomycodaceae</taxon>
        <taxon>Saccharomycodes</taxon>
    </lineage>
</organism>
<dbReference type="InterPro" id="IPR037593">
    <property type="entry name" value="MIOS/Sea4"/>
</dbReference>
<feature type="domain" description="MIOS-like alpha-solenoid" evidence="6">
    <location>
        <begin position="540"/>
        <end position="793"/>
    </location>
</feature>
<feature type="compositionally biased region" description="Low complexity" evidence="4">
    <location>
        <begin position="293"/>
        <end position="305"/>
    </location>
</feature>
<evidence type="ECO:0000313" key="7">
    <source>
        <dbReference type="EMBL" id="SSD59959.1"/>
    </source>
</evidence>
<dbReference type="Pfam" id="PF17034">
    <property type="entry name" value="zinc_ribbon_16"/>
    <property type="match status" value="1"/>
</dbReference>
<evidence type="ECO:0000256" key="3">
    <source>
        <dbReference type="ARBA" id="ARBA00022737"/>
    </source>
</evidence>
<dbReference type="InterPro" id="IPR031488">
    <property type="entry name" value="Zn_ribbon_mio"/>
</dbReference>
<dbReference type="InterPro" id="IPR049092">
    <property type="entry name" value="MIOS_a-sol"/>
</dbReference>
<dbReference type="Pfam" id="PF21719">
    <property type="entry name" value="MIOS_a-sol"/>
    <property type="match status" value="1"/>
</dbReference>
<feature type="region of interest" description="Disordered" evidence="4">
    <location>
        <begin position="470"/>
        <end position="504"/>
    </location>
</feature>
<dbReference type="CDD" id="cd16691">
    <property type="entry name" value="mRING-H2-C3H3C2_Mio"/>
    <property type="match status" value="1"/>
</dbReference>
<protein>
    <submittedName>
        <fullName evidence="7">Related to SEH-associated protein 4</fullName>
    </submittedName>
</protein>
<keyword evidence="3" id="KW-0677">Repeat</keyword>
<gene>
    <name evidence="7" type="ORF">SCODWIG_01720</name>
</gene>
<keyword evidence="8" id="KW-1185">Reference proteome</keyword>
<proteinExistence type="inferred from homology"/>
<dbReference type="SMART" id="SM00320">
    <property type="entry name" value="WD40"/>
    <property type="match status" value="3"/>
</dbReference>
<dbReference type="GO" id="GO:1904263">
    <property type="term" value="P:positive regulation of TORC1 signaling"/>
    <property type="evidence" value="ECO:0007669"/>
    <property type="project" value="TreeGrafter"/>
</dbReference>
<dbReference type="Proteomes" id="UP000262825">
    <property type="component" value="Unassembled WGS sequence"/>
</dbReference>
<dbReference type="SUPFAM" id="SSF50978">
    <property type="entry name" value="WD40 repeat-like"/>
    <property type="match status" value="1"/>
</dbReference>
<dbReference type="GO" id="GO:0005737">
    <property type="term" value="C:cytoplasm"/>
    <property type="evidence" value="ECO:0007669"/>
    <property type="project" value="TreeGrafter"/>
</dbReference>
<evidence type="ECO:0000259" key="5">
    <source>
        <dbReference type="Pfam" id="PF17034"/>
    </source>
</evidence>
<evidence type="ECO:0000256" key="1">
    <source>
        <dbReference type="ARBA" id="ARBA00009713"/>
    </source>
</evidence>
<feature type="region of interest" description="Disordered" evidence="4">
    <location>
        <begin position="284"/>
        <end position="306"/>
    </location>
</feature>
<feature type="domain" description="GATOR2 complex protein MIO zinc-ribbon like" evidence="5">
    <location>
        <begin position="1002"/>
        <end position="1121"/>
    </location>
</feature>
<evidence type="ECO:0000256" key="4">
    <source>
        <dbReference type="SAM" id="MobiDB-lite"/>
    </source>
</evidence>
<sequence length="1122" mass="126131">MAIFKQAPAWVSETEDYTYYLSVNPTKDEVGLYKVFPEGEDEDENSIQKLNTLKDFRSISCLDYSKINTGMTCTGEKNGIVKVFNVFNNSINNNTYLDGSNNHINHFDKDSDSLTSEINDFILDSSLTQEIVVRAKQQRSITDVSFSDTGNLIAMGLEKHKHDYSLQIWDVNYQSTENNVVNTSFQYFPNESILSLKFIGDTNLLCSSLKFLREIDLRSPKPVFQIPISVIHSININPFNPLIFATRGDDGTSAIWDRRKLNFKKSTIPLLKFDKILPSATNTFGEDNTVESRNNTNRDTTTSKSAKVKKTSSSLFRWSALREEEFSTLHNGTFIKRWRLGYVPSTENATYESLFVSTVNDVFLPFDRVSAFDYIPRANNKTSYICMRQSGTVYRCSVDESCSFNTFNSLNDLMVVDFDKPDMTELRIGDYNEKKTLEQANSLKLNDISFDDLDNSDLVYSDRGSHIDAAGRRAHNRRKSSVVNKDGDESATSNVNSRKAEEQDYFADSAESDVDYVLTRDDLYLVSAETLLTNDISMLIRERAILGYGLDPMKSVLLIDNMKSLQNNAYIRNTWRWLAIAKNSVDDETIISQKLDLGYEGVLGIWNGLDGLSKQNRCKHNVTLTEKELNIELEKIIKKRRKNGRGVSEDVISYALKSSAKAVQRKLCLIVSGWDLSESEIEEKYVNLVKANQYEKAAGWAVFFGDIPKAIEILSNAKRERLRLIATAVAGYLAYKDDIANNTWREQCRKMASELDDPYLRAIFAYIADNDWWDILYDSSISLRERLGVALRFLSDRDLSMFLNKIASTVISNGELEGLILTGLTPSGIDLLQSYVDKTSDVQTAALISVYGSPRYFYDPRADKWVQIYKDMLNSWELFTIRSKFDILRTKLSRTRNGEITTKMFPRQLYIQCFNCKHNINKPRNKVGTVAKKKRNGDDSVKNASIIDATASATASAQLTSSCSSSALTIAAAIPNNATTAATLSTSHSSSLASSSSSSSSSSSTVAGTGVTSVADLERIPQKYSCSHCGAPFPRCAICLLPLGTSNLPIVIEGSVDTCKMKPTSFNDGNRADLDERRRLKLNEWFSFCLSCNHGMHAGHAEEWFERHYICPVPGCSCQCNK</sequence>
<dbReference type="InterPro" id="IPR036322">
    <property type="entry name" value="WD40_repeat_dom_sf"/>
</dbReference>
<keyword evidence="2" id="KW-0853">WD repeat</keyword>
<dbReference type="VEuPathDB" id="FungiDB:SCODWIG_01720"/>